<keyword evidence="13 16" id="KW-0472">Membrane</keyword>
<gene>
    <name evidence="18" type="ORF">KGF57_001407</name>
</gene>
<evidence type="ECO:0000256" key="4">
    <source>
        <dbReference type="ARBA" id="ARBA00012483"/>
    </source>
</evidence>
<evidence type="ECO:0000256" key="5">
    <source>
        <dbReference type="ARBA" id="ARBA00022679"/>
    </source>
</evidence>
<evidence type="ECO:0000256" key="11">
    <source>
        <dbReference type="ARBA" id="ARBA00022833"/>
    </source>
</evidence>
<evidence type="ECO:0000256" key="14">
    <source>
        <dbReference type="PROSITE-ProRule" id="PRU00175"/>
    </source>
</evidence>
<dbReference type="SUPFAM" id="SSF57850">
    <property type="entry name" value="RING/U-box"/>
    <property type="match status" value="1"/>
</dbReference>
<keyword evidence="6 16" id="KW-0812">Transmembrane</keyword>
<feature type="domain" description="RING-type" evidence="17">
    <location>
        <begin position="725"/>
        <end position="794"/>
    </location>
</feature>
<reference evidence="18 19" key="1">
    <citation type="journal article" date="2022" name="DNA Res.">
        <title>Genome analysis of five recently described species of the CUG-Ser clade uncovers Candida theae as a new hybrid lineage with pathogenic potential in the Candida parapsilosis species complex.</title>
        <authorList>
            <person name="Mixao V."/>
            <person name="Del Olmo V."/>
            <person name="Hegedusova E."/>
            <person name="Saus E."/>
            <person name="Pryszcz L."/>
            <person name="Cillingova A."/>
            <person name="Nosek J."/>
            <person name="Gabaldon T."/>
        </authorList>
    </citation>
    <scope>NUCLEOTIDE SEQUENCE [LARGE SCALE GENOMIC DNA]</scope>
    <source>
        <strain evidence="18 19">CBS 12239</strain>
    </source>
</reference>
<dbReference type="SMART" id="SM00184">
    <property type="entry name" value="RING"/>
    <property type="match status" value="1"/>
</dbReference>
<feature type="region of interest" description="Disordered" evidence="15">
    <location>
        <begin position="491"/>
        <end position="538"/>
    </location>
</feature>
<dbReference type="InterPro" id="IPR050731">
    <property type="entry name" value="HRD1_E3_ubiq-ligases"/>
</dbReference>
<evidence type="ECO:0000256" key="6">
    <source>
        <dbReference type="ARBA" id="ARBA00022692"/>
    </source>
</evidence>
<keyword evidence="8" id="KW-0732">Signal</keyword>
<feature type="transmembrane region" description="Helical" evidence="16">
    <location>
        <begin position="606"/>
        <end position="627"/>
    </location>
</feature>
<feature type="compositionally biased region" description="Pro residues" evidence="15">
    <location>
        <begin position="521"/>
        <end position="532"/>
    </location>
</feature>
<comment type="caution">
    <text evidence="18">The sequence shown here is derived from an EMBL/GenBank/DDBJ whole genome shotgun (WGS) entry which is preliminary data.</text>
</comment>
<dbReference type="InterPro" id="IPR013083">
    <property type="entry name" value="Znf_RING/FYVE/PHD"/>
</dbReference>
<evidence type="ECO:0000313" key="18">
    <source>
        <dbReference type="EMBL" id="KAI5962755.1"/>
    </source>
</evidence>
<evidence type="ECO:0000256" key="9">
    <source>
        <dbReference type="ARBA" id="ARBA00022771"/>
    </source>
</evidence>
<evidence type="ECO:0000256" key="16">
    <source>
        <dbReference type="SAM" id="Phobius"/>
    </source>
</evidence>
<feature type="transmembrane region" description="Helical" evidence="16">
    <location>
        <begin position="544"/>
        <end position="564"/>
    </location>
</feature>
<dbReference type="PROSITE" id="PS50089">
    <property type="entry name" value="ZF_RING_2"/>
    <property type="match status" value="1"/>
</dbReference>
<evidence type="ECO:0000256" key="13">
    <source>
        <dbReference type="ARBA" id="ARBA00023136"/>
    </source>
</evidence>
<proteinExistence type="predicted"/>
<dbReference type="GO" id="GO:0044695">
    <property type="term" value="C:Dsc E3 ubiquitin ligase complex"/>
    <property type="evidence" value="ECO:0007669"/>
    <property type="project" value="TreeGrafter"/>
</dbReference>
<dbReference type="Pfam" id="PF11145">
    <property type="entry name" value="DUF2921"/>
    <property type="match status" value="2"/>
</dbReference>
<dbReference type="PANTHER" id="PTHR22763:SF162">
    <property type="entry name" value="TRANSMEMBRANE E3 UBIQUITIN-PROTEIN LIGASE 1"/>
    <property type="match status" value="1"/>
</dbReference>
<keyword evidence="11" id="KW-0862">Zinc</keyword>
<dbReference type="PANTHER" id="PTHR22763">
    <property type="entry name" value="RING ZINC FINGER PROTEIN"/>
    <property type="match status" value="1"/>
</dbReference>
<evidence type="ECO:0000313" key="19">
    <source>
        <dbReference type="Proteomes" id="UP001204833"/>
    </source>
</evidence>
<dbReference type="EC" id="2.3.2.27" evidence="4"/>
<evidence type="ECO:0000256" key="3">
    <source>
        <dbReference type="ARBA" id="ARBA00004906"/>
    </source>
</evidence>
<keyword evidence="19" id="KW-1185">Reference proteome</keyword>
<dbReference type="Pfam" id="PF13639">
    <property type="entry name" value="zf-RING_2"/>
    <property type="match status" value="1"/>
</dbReference>
<feature type="transmembrane region" description="Helical" evidence="16">
    <location>
        <begin position="576"/>
        <end position="594"/>
    </location>
</feature>
<dbReference type="Proteomes" id="UP001204833">
    <property type="component" value="Unassembled WGS sequence"/>
</dbReference>
<dbReference type="GeneID" id="76149466"/>
<evidence type="ECO:0000259" key="17">
    <source>
        <dbReference type="PROSITE" id="PS50089"/>
    </source>
</evidence>
<name>A0AAD5FZX6_9ASCO</name>
<sequence>MFIFLSLPSGNEEPRSDIERETLATFQSQASQALKQLNSSEYRLGYGNITGYQLSYDDYLNHKSVADWPIHKFSEKDPWTEDQKYSILPNEVTDKVKQFWGRDQVENNSGRAYMLNISGSAHGEFVPAKSQVQPVVQKIPKYLRKYYKERTSNEDMGLENADTEIDQKKEDAESPKIGNITTPGLIAVGIRAFQYNFNEPKFHATNSSDYIHDAVVAKVDLNLKDYSEVNDYTIEMDAVYYQSTGALVATSNSAKFYGSYGLSHLTMSEANFATAKILMGQYNSMRDDTTLSLDDMNGSILRAFDQCEMVAFMQFNKTDFNHDELRYIDTELKSPSGKPLPQTLPKLSIKEFVLYSPNCGIVLTNKPGSSFSGERVEVWYKQVRHVLTGLLVLVSIQLYLIFNQVNAARTPGQLSVISSTTLYFFGFEDSLLAIITLLLSTIATDLYLLLACVATIAFISCGVFEMRFLVSVLTTQANERGTTWWEIMRGSREEPAPPESTASPVEEPAEGPLLPVANTPTQPPTQPQPQTPEEPNTAWQETSYSNSIFASGFTLSIIAMFLIFSSFDWRRKYRIIFEYVCLVLINSYWVPQFLRNTLKNRRNAFTWQFIIGSSVIRVVPIYYFALYRENPLRHRYDPYLCSVVTGWVLLQLVLLVLQYRLGARFWINEKWLPQAYDYHRILSLKDLEEGGISSDLLASFKQKTSATESNNDGSSKEFVDCECTCPICMTDVTVPILVKDDSSSEAKKARQNHHHHHHAGAAQTEYMITPCHHIFHADCLESWMKYKLQCPVCRTSLPPV</sequence>
<keyword evidence="12 16" id="KW-1133">Transmembrane helix</keyword>
<evidence type="ECO:0000256" key="10">
    <source>
        <dbReference type="ARBA" id="ARBA00022786"/>
    </source>
</evidence>
<keyword evidence="10" id="KW-0833">Ubl conjugation pathway</keyword>
<evidence type="ECO:0000256" key="12">
    <source>
        <dbReference type="ARBA" id="ARBA00022989"/>
    </source>
</evidence>
<dbReference type="RefSeq" id="XP_051610066.1">
    <property type="nucleotide sequence ID" value="XM_051750609.1"/>
</dbReference>
<feature type="transmembrane region" description="Helical" evidence="16">
    <location>
        <begin position="422"/>
        <end position="439"/>
    </location>
</feature>
<dbReference type="GO" id="GO:0008270">
    <property type="term" value="F:zinc ion binding"/>
    <property type="evidence" value="ECO:0007669"/>
    <property type="project" value="UniProtKB-KW"/>
</dbReference>
<dbReference type="EMBL" id="JAIHNG010000066">
    <property type="protein sequence ID" value="KAI5962755.1"/>
    <property type="molecule type" value="Genomic_DNA"/>
</dbReference>
<evidence type="ECO:0000256" key="2">
    <source>
        <dbReference type="ARBA" id="ARBA00004127"/>
    </source>
</evidence>
<dbReference type="GO" id="GO:0061630">
    <property type="term" value="F:ubiquitin protein ligase activity"/>
    <property type="evidence" value="ECO:0007669"/>
    <property type="project" value="UniProtKB-EC"/>
</dbReference>
<keyword evidence="5" id="KW-0808">Transferase</keyword>
<comment type="subcellular location">
    <subcellularLocation>
        <location evidence="2">Endomembrane system</location>
        <topology evidence="2">Multi-pass membrane protein</topology>
    </subcellularLocation>
</comment>
<keyword evidence="9 14" id="KW-0863">Zinc-finger</keyword>
<keyword evidence="7" id="KW-0479">Metal-binding</keyword>
<comment type="pathway">
    <text evidence="3">Protein modification; protein ubiquitination.</text>
</comment>
<dbReference type="Gene3D" id="3.30.40.10">
    <property type="entry name" value="Zinc/RING finger domain, C3HC4 (zinc finger)"/>
    <property type="match status" value="1"/>
</dbReference>
<dbReference type="AlphaFoldDB" id="A0AAD5FZX6"/>
<comment type="catalytic activity">
    <reaction evidence="1">
        <text>S-ubiquitinyl-[E2 ubiquitin-conjugating enzyme]-L-cysteine + [acceptor protein]-L-lysine = [E2 ubiquitin-conjugating enzyme]-L-cysteine + N(6)-ubiquitinyl-[acceptor protein]-L-lysine.</text>
        <dbReference type="EC" id="2.3.2.27"/>
    </reaction>
</comment>
<organism evidence="18 19">
    <name type="scientific">Candida theae</name>
    <dbReference type="NCBI Taxonomy" id="1198502"/>
    <lineage>
        <taxon>Eukaryota</taxon>
        <taxon>Fungi</taxon>
        <taxon>Dikarya</taxon>
        <taxon>Ascomycota</taxon>
        <taxon>Saccharomycotina</taxon>
        <taxon>Pichiomycetes</taxon>
        <taxon>Debaryomycetaceae</taxon>
        <taxon>Candida/Lodderomyces clade</taxon>
        <taxon>Candida</taxon>
    </lineage>
</organism>
<feature type="transmembrane region" description="Helical" evidence="16">
    <location>
        <begin position="446"/>
        <end position="470"/>
    </location>
</feature>
<evidence type="ECO:0000256" key="8">
    <source>
        <dbReference type="ARBA" id="ARBA00022729"/>
    </source>
</evidence>
<feature type="transmembrane region" description="Helical" evidence="16">
    <location>
        <begin position="639"/>
        <end position="659"/>
    </location>
</feature>
<accession>A0AAD5FZX6</accession>
<evidence type="ECO:0000256" key="1">
    <source>
        <dbReference type="ARBA" id="ARBA00000900"/>
    </source>
</evidence>
<dbReference type="InterPro" id="IPR001841">
    <property type="entry name" value="Znf_RING"/>
</dbReference>
<protein>
    <recommendedName>
        <fullName evidence="4">RING-type E3 ubiquitin transferase</fullName>
        <ecNumber evidence="4">2.3.2.27</ecNumber>
    </recommendedName>
</protein>
<evidence type="ECO:0000256" key="7">
    <source>
        <dbReference type="ARBA" id="ARBA00022723"/>
    </source>
</evidence>
<dbReference type="GO" id="GO:0043161">
    <property type="term" value="P:proteasome-mediated ubiquitin-dependent protein catabolic process"/>
    <property type="evidence" value="ECO:0007669"/>
    <property type="project" value="TreeGrafter"/>
</dbReference>
<evidence type="ECO:0000256" key="15">
    <source>
        <dbReference type="SAM" id="MobiDB-lite"/>
    </source>
</evidence>
<dbReference type="InterPro" id="IPR021319">
    <property type="entry name" value="DUF2921"/>
</dbReference>
<dbReference type="GO" id="GO:0012505">
    <property type="term" value="C:endomembrane system"/>
    <property type="evidence" value="ECO:0007669"/>
    <property type="project" value="UniProtKB-SubCell"/>
</dbReference>